<sequence length="157" mass="16659">MRSQKTKKLLPILSLGSLGCGARLAAKAAWAVGHASEATGLQNAHIGYVGWLTLLPASMRQSLQEAAWDGLGYCIVGLRLGLAEAIWDGLGCCAFGMSLGCCAAGVRRGLQEAAWDGLGNCTASVRQGLREAVWDGLRYWRKARLARGCAGWPTLLE</sequence>
<keyword evidence="1" id="KW-0732">Signal</keyword>
<dbReference type="PROSITE" id="PS51257">
    <property type="entry name" value="PROKAR_LIPOPROTEIN"/>
    <property type="match status" value="1"/>
</dbReference>
<protein>
    <submittedName>
        <fullName evidence="2">Uncharacterized protein</fullName>
    </submittedName>
</protein>
<dbReference type="AlphaFoldDB" id="A0AAV1RI22"/>
<evidence type="ECO:0000313" key="3">
    <source>
        <dbReference type="Proteomes" id="UP001314170"/>
    </source>
</evidence>
<reference evidence="2 3" key="1">
    <citation type="submission" date="2024-01" db="EMBL/GenBank/DDBJ databases">
        <authorList>
            <person name="Waweru B."/>
        </authorList>
    </citation>
    <scope>NUCLEOTIDE SEQUENCE [LARGE SCALE GENOMIC DNA]</scope>
</reference>
<evidence type="ECO:0000313" key="2">
    <source>
        <dbReference type="EMBL" id="CAK7336390.1"/>
    </source>
</evidence>
<organism evidence="2 3">
    <name type="scientific">Dovyalis caffra</name>
    <dbReference type="NCBI Taxonomy" id="77055"/>
    <lineage>
        <taxon>Eukaryota</taxon>
        <taxon>Viridiplantae</taxon>
        <taxon>Streptophyta</taxon>
        <taxon>Embryophyta</taxon>
        <taxon>Tracheophyta</taxon>
        <taxon>Spermatophyta</taxon>
        <taxon>Magnoliopsida</taxon>
        <taxon>eudicotyledons</taxon>
        <taxon>Gunneridae</taxon>
        <taxon>Pentapetalae</taxon>
        <taxon>rosids</taxon>
        <taxon>fabids</taxon>
        <taxon>Malpighiales</taxon>
        <taxon>Salicaceae</taxon>
        <taxon>Flacourtieae</taxon>
        <taxon>Dovyalis</taxon>
    </lineage>
</organism>
<feature type="chain" id="PRO_5043617769" evidence="1">
    <location>
        <begin position="22"/>
        <end position="157"/>
    </location>
</feature>
<name>A0AAV1RI22_9ROSI</name>
<keyword evidence="3" id="KW-1185">Reference proteome</keyword>
<accession>A0AAV1RI22</accession>
<feature type="signal peptide" evidence="1">
    <location>
        <begin position="1"/>
        <end position="21"/>
    </location>
</feature>
<comment type="caution">
    <text evidence="2">The sequence shown here is derived from an EMBL/GenBank/DDBJ whole genome shotgun (WGS) entry which is preliminary data.</text>
</comment>
<gene>
    <name evidence="2" type="ORF">DCAF_LOCUS11398</name>
</gene>
<dbReference type="EMBL" id="CAWUPB010000994">
    <property type="protein sequence ID" value="CAK7336390.1"/>
    <property type="molecule type" value="Genomic_DNA"/>
</dbReference>
<proteinExistence type="predicted"/>
<evidence type="ECO:0000256" key="1">
    <source>
        <dbReference type="SAM" id="SignalP"/>
    </source>
</evidence>
<dbReference type="Proteomes" id="UP001314170">
    <property type="component" value="Unassembled WGS sequence"/>
</dbReference>